<dbReference type="Proteomes" id="UP000821865">
    <property type="component" value="Chromosome 6"/>
</dbReference>
<evidence type="ECO:0000313" key="2">
    <source>
        <dbReference type="Proteomes" id="UP000821865"/>
    </source>
</evidence>
<accession>A0ACB8CKY0</accession>
<sequence>MLPTRHYAELKREPVEMSVPVEEKPHSAKMVFDAEEASAFYDVMMHHNREAMKGFLERYNDSFFAVENGVQCADRQWLDVGCGPGNFTKNYLLPHAPSSLRRLVAADIAQSMLDYAARKHAHPKIAHRFLDIVDDKAVSAFAEREGLFERVCSFLTLHWISDKAAALRNLERLTAPGGQCLVVFNPRVAPQQLINAMIESGKWKRHEHALKSALPESWEHYDVNTMMSKLEGLVASTSLEPVSCEVVPLEIVSPEIDMQVPIRFLHIKRHNAKEIHPELVTGTYRELKRQPVEMSGPVEEKRDSAQEAIDAEESSAFYDSLMYHNREAMKGFLERYNDSFFAVEDGDRYADRQWLDVGCGPGNFTKNYLLPHAPSSLRRLVAADISQAMLDYAAREHAHPKIAYRFLDIVDDKAVSAFAEREGLFERVCCFLALHWIRDKAAALRNLERLTAPGGQCLVVFNPRVAMQQLLHAMIESGKWKRHEHALKSALPESWELYDVNTMVSKLQGLVASTSLVALSCEVVPLQVVSPEIDLEVRALCAHVPIYRHMKKEEQAEVEEFARNLALQNGCVNFSVTGITHQLRCVIHARKPRLPN</sequence>
<evidence type="ECO:0000313" key="1">
    <source>
        <dbReference type="EMBL" id="KAH7945494.1"/>
    </source>
</evidence>
<name>A0ACB8CKY0_DERSI</name>
<proteinExistence type="predicted"/>
<protein>
    <submittedName>
        <fullName evidence="1">Uncharacterized protein</fullName>
    </submittedName>
</protein>
<reference evidence="1" key="1">
    <citation type="submission" date="2020-05" db="EMBL/GenBank/DDBJ databases">
        <title>Large-scale comparative analyses of tick genomes elucidate their genetic diversity and vector capacities.</title>
        <authorList>
            <person name="Jia N."/>
            <person name="Wang J."/>
            <person name="Shi W."/>
            <person name="Du L."/>
            <person name="Sun Y."/>
            <person name="Zhan W."/>
            <person name="Jiang J."/>
            <person name="Wang Q."/>
            <person name="Zhang B."/>
            <person name="Ji P."/>
            <person name="Sakyi L.B."/>
            <person name="Cui X."/>
            <person name="Yuan T."/>
            <person name="Jiang B."/>
            <person name="Yang W."/>
            <person name="Lam T.T.-Y."/>
            <person name="Chang Q."/>
            <person name="Ding S."/>
            <person name="Wang X."/>
            <person name="Zhu J."/>
            <person name="Ruan X."/>
            <person name="Zhao L."/>
            <person name="Wei J."/>
            <person name="Que T."/>
            <person name="Du C."/>
            <person name="Cheng J."/>
            <person name="Dai P."/>
            <person name="Han X."/>
            <person name="Huang E."/>
            <person name="Gao Y."/>
            <person name="Liu J."/>
            <person name="Shao H."/>
            <person name="Ye R."/>
            <person name="Li L."/>
            <person name="Wei W."/>
            <person name="Wang X."/>
            <person name="Wang C."/>
            <person name="Yang T."/>
            <person name="Huo Q."/>
            <person name="Li W."/>
            <person name="Guo W."/>
            <person name="Chen H."/>
            <person name="Zhou L."/>
            <person name="Ni X."/>
            <person name="Tian J."/>
            <person name="Zhou Y."/>
            <person name="Sheng Y."/>
            <person name="Liu T."/>
            <person name="Pan Y."/>
            <person name="Xia L."/>
            <person name="Li J."/>
            <person name="Zhao F."/>
            <person name="Cao W."/>
        </authorList>
    </citation>
    <scope>NUCLEOTIDE SEQUENCE</scope>
    <source>
        <strain evidence="1">Dsil-2018</strain>
    </source>
</reference>
<organism evidence="1 2">
    <name type="scientific">Dermacentor silvarum</name>
    <name type="common">Tick</name>
    <dbReference type="NCBI Taxonomy" id="543639"/>
    <lineage>
        <taxon>Eukaryota</taxon>
        <taxon>Metazoa</taxon>
        <taxon>Ecdysozoa</taxon>
        <taxon>Arthropoda</taxon>
        <taxon>Chelicerata</taxon>
        <taxon>Arachnida</taxon>
        <taxon>Acari</taxon>
        <taxon>Parasitiformes</taxon>
        <taxon>Ixodida</taxon>
        <taxon>Ixodoidea</taxon>
        <taxon>Ixodidae</taxon>
        <taxon>Rhipicephalinae</taxon>
        <taxon>Dermacentor</taxon>
    </lineage>
</organism>
<dbReference type="EMBL" id="CM023475">
    <property type="protein sequence ID" value="KAH7945494.1"/>
    <property type="molecule type" value="Genomic_DNA"/>
</dbReference>
<keyword evidence="2" id="KW-1185">Reference proteome</keyword>
<comment type="caution">
    <text evidence="1">The sequence shown here is derived from an EMBL/GenBank/DDBJ whole genome shotgun (WGS) entry which is preliminary data.</text>
</comment>
<gene>
    <name evidence="1" type="ORF">HPB49_011409</name>
</gene>